<sequence length="46" mass="5476">MSLQTLCFSSKLRNWQRLINISKMISIHGKKINNYLYSLMKKQKTS</sequence>
<reference evidence="1" key="2">
    <citation type="journal article" date="2015" name="Data Brief">
        <title>Shoot transcriptome of the giant reed, Arundo donax.</title>
        <authorList>
            <person name="Barrero R.A."/>
            <person name="Guerrero F.D."/>
            <person name="Moolhuijzen P."/>
            <person name="Goolsby J.A."/>
            <person name="Tidwell J."/>
            <person name="Bellgard S.E."/>
            <person name="Bellgard M.I."/>
        </authorList>
    </citation>
    <scope>NUCLEOTIDE SEQUENCE</scope>
    <source>
        <tissue evidence="1">Shoot tissue taken approximately 20 cm above the soil surface</tissue>
    </source>
</reference>
<dbReference type="EMBL" id="GBRH01167518">
    <property type="protein sequence ID" value="JAE30378.1"/>
    <property type="molecule type" value="Transcribed_RNA"/>
</dbReference>
<name>A0A0A9HBT0_ARUDO</name>
<protein>
    <submittedName>
        <fullName evidence="1">Uncharacterized protein</fullName>
    </submittedName>
</protein>
<organism evidence="1">
    <name type="scientific">Arundo donax</name>
    <name type="common">Giant reed</name>
    <name type="synonym">Donax arundinaceus</name>
    <dbReference type="NCBI Taxonomy" id="35708"/>
    <lineage>
        <taxon>Eukaryota</taxon>
        <taxon>Viridiplantae</taxon>
        <taxon>Streptophyta</taxon>
        <taxon>Embryophyta</taxon>
        <taxon>Tracheophyta</taxon>
        <taxon>Spermatophyta</taxon>
        <taxon>Magnoliopsida</taxon>
        <taxon>Liliopsida</taxon>
        <taxon>Poales</taxon>
        <taxon>Poaceae</taxon>
        <taxon>PACMAD clade</taxon>
        <taxon>Arundinoideae</taxon>
        <taxon>Arundineae</taxon>
        <taxon>Arundo</taxon>
    </lineage>
</organism>
<dbReference type="AlphaFoldDB" id="A0A0A9HBT0"/>
<reference evidence="1" key="1">
    <citation type="submission" date="2014-09" db="EMBL/GenBank/DDBJ databases">
        <authorList>
            <person name="Magalhaes I.L.F."/>
            <person name="Oliveira U."/>
            <person name="Santos F.R."/>
            <person name="Vidigal T.H.D.A."/>
            <person name="Brescovit A.D."/>
            <person name="Santos A.J."/>
        </authorList>
    </citation>
    <scope>NUCLEOTIDE SEQUENCE</scope>
    <source>
        <tissue evidence="1">Shoot tissue taken approximately 20 cm above the soil surface</tissue>
    </source>
</reference>
<evidence type="ECO:0000313" key="1">
    <source>
        <dbReference type="EMBL" id="JAE30378.1"/>
    </source>
</evidence>
<proteinExistence type="predicted"/>
<accession>A0A0A9HBT0</accession>